<sequence>MHALTPLCRHARQGYVLRGCRALCRVAALSQHTWARTTKTAIISNSQNGARQWSMTCAAVTARLPERTSTFASRSYTTTNTSAPETSPATTTKRVSAPTENHSHSHKAAHVSRAALGATVPSKHTPKGDGDGDGDGDGGAARPTPAVSRSSSVGFAKLGLNALLAAPLAEWNIITPTDVQAKGWKPISFGNNTLLAAHTGTGKTLAYALPIVQRYIDNDLTFPRYSTLCLVPTRELAVQVHSVFVALLSAVVGDKASQHVHCVVKGIENSTPKKQLRKLKRENPPIIIATPARFLELLEKHPIADEVETVVLDEADKLLDPLSRYASPKQKQNRERHPRPTTTIMDLIVYRRKFGPGEDRRPYRQMAQRPQVICASASLTTRVKRELVQRGWCAPQSITTVSLTDGQTLPDNLQHFVVNDAVCAKFDMPYIGAGSTASQADCLFAQLEWTLSALAPATALVFVPTSVPVKDTTNRIAQFRARTRTAVDAIAVYEHVHAATSPADAAQRREDLLARFASATPERPVVGVANMDAIRGLDIPNVELACIVGTPRTHVDYLHIAGRVGRGNRQGTVVVFAYDEQQQKRVDQMARKLRISIPQLSPTNGGPGIAGGAGDDGAGADTNHAAGSNLSSPPTDTPTQRR</sequence>
<dbReference type="InterPro" id="IPR001650">
    <property type="entry name" value="Helicase_C-like"/>
</dbReference>
<evidence type="ECO:0000256" key="3">
    <source>
        <dbReference type="ARBA" id="ARBA00022806"/>
    </source>
</evidence>
<evidence type="ECO:0000256" key="7">
    <source>
        <dbReference type="RuleBase" id="RU365068"/>
    </source>
</evidence>
<dbReference type="InParanoid" id="F2TWT5"/>
<dbReference type="RefSeq" id="XP_004999100.1">
    <property type="nucleotide sequence ID" value="XM_004999043.1"/>
</dbReference>
<keyword evidence="5 7" id="KW-0694">RNA-binding</keyword>
<dbReference type="InterPro" id="IPR044742">
    <property type="entry name" value="DEAD/DEAH_RhlB"/>
</dbReference>
<feature type="region of interest" description="Disordered" evidence="8">
    <location>
        <begin position="71"/>
        <end position="148"/>
    </location>
</feature>
<reference evidence="11" key="1">
    <citation type="submission" date="2009-08" db="EMBL/GenBank/DDBJ databases">
        <title>Annotation of Salpingoeca rosetta.</title>
        <authorList>
            <consortium name="The Broad Institute Genome Sequencing Platform"/>
            <person name="Russ C."/>
            <person name="Cuomo C."/>
            <person name="Burger G."/>
            <person name="Gray M.W."/>
            <person name="Holland P.W.H."/>
            <person name="King N."/>
            <person name="Lang F.B.F."/>
            <person name="Roger A.J."/>
            <person name="Ruiz-Trillo I."/>
            <person name="Young S.K."/>
            <person name="Zeng Q."/>
            <person name="Gargeya S."/>
            <person name="Alvarado L."/>
            <person name="Berlin A."/>
            <person name="Chapman S.B."/>
            <person name="Chen Z."/>
            <person name="Freedman E."/>
            <person name="Gellesch M."/>
            <person name="Goldberg J."/>
            <person name="Griggs A."/>
            <person name="Gujja S."/>
            <person name="Heilman E."/>
            <person name="Heiman D."/>
            <person name="Howarth C."/>
            <person name="Mehta T."/>
            <person name="Neiman D."/>
            <person name="Pearson M."/>
            <person name="Roberts A."/>
            <person name="Saif S."/>
            <person name="Shea T."/>
            <person name="Shenoy N."/>
            <person name="Sisk P."/>
            <person name="Stolte C."/>
            <person name="Sykes S."/>
            <person name="White J."/>
            <person name="Yandava C."/>
            <person name="Haas B."/>
            <person name="Nusbaum C."/>
            <person name="Birren B."/>
        </authorList>
    </citation>
    <scope>NUCLEOTIDE SEQUENCE [LARGE SCALE GENOMIC DNA]</scope>
    <source>
        <strain evidence="11">ATCC 50818</strain>
    </source>
</reference>
<dbReference type="InterPro" id="IPR000629">
    <property type="entry name" value="RNA-helicase_DEAD-box_CS"/>
</dbReference>
<dbReference type="SUPFAM" id="SSF52540">
    <property type="entry name" value="P-loop containing nucleoside triphosphate hydrolases"/>
    <property type="match status" value="2"/>
</dbReference>
<evidence type="ECO:0000256" key="4">
    <source>
        <dbReference type="ARBA" id="ARBA00022840"/>
    </source>
</evidence>
<comment type="catalytic activity">
    <reaction evidence="7">
        <text>ATP + H2O = ADP + phosphate + H(+)</text>
        <dbReference type="Rhea" id="RHEA:13065"/>
        <dbReference type="ChEBI" id="CHEBI:15377"/>
        <dbReference type="ChEBI" id="CHEBI:15378"/>
        <dbReference type="ChEBI" id="CHEBI:30616"/>
        <dbReference type="ChEBI" id="CHEBI:43474"/>
        <dbReference type="ChEBI" id="CHEBI:456216"/>
        <dbReference type="EC" id="3.6.4.13"/>
    </reaction>
</comment>
<dbReference type="EMBL" id="GL832955">
    <property type="protein sequence ID" value="EGD72531.1"/>
    <property type="molecule type" value="Genomic_DNA"/>
</dbReference>
<dbReference type="PANTHER" id="PTHR24031">
    <property type="entry name" value="RNA HELICASE"/>
    <property type="match status" value="1"/>
</dbReference>
<feature type="domain" description="Helicase ATP-binding" evidence="9">
    <location>
        <begin position="184"/>
        <end position="387"/>
    </location>
</feature>
<dbReference type="InterPro" id="IPR027417">
    <property type="entry name" value="P-loop_NTPase"/>
</dbReference>
<dbReference type="GO" id="GO:0003724">
    <property type="term" value="F:RNA helicase activity"/>
    <property type="evidence" value="ECO:0007669"/>
    <property type="project" value="UniProtKB-EC"/>
</dbReference>
<dbReference type="STRING" id="946362.F2TWT5"/>
<dbReference type="GeneID" id="16067615"/>
<comment type="similarity">
    <text evidence="6">Belongs to the DEAD box helicase family.</text>
</comment>
<evidence type="ECO:0000313" key="11">
    <source>
        <dbReference type="EMBL" id="EGD72531.1"/>
    </source>
</evidence>
<dbReference type="OrthoDB" id="10256233at2759"/>
<evidence type="ECO:0000256" key="8">
    <source>
        <dbReference type="SAM" id="MobiDB-lite"/>
    </source>
</evidence>
<feature type="compositionally biased region" description="Low complexity" evidence="8">
    <location>
        <begin position="77"/>
        <end position="92"/>
    </location>
</feature>
<proteinExistence type="inferred from homology"/>
<keyword evidence="12" id="KW-1185">Reference proteome</keyword>
<feature type="region of interest" description="Disordered" evidence="8">
    <location>
        <begin position="597"/>
        <end position="642"/>
    </location>
</feature>
<dbReference type="GO" id="GO:0005524">
    <property type="term" value="F:ATP binding"/>
    <property type="evidence" value="ECO:0007669"/>
    <property type="project" value="UniProtKB-UniRule"/>
</dbReference>
<dbReference type="PROSITE" id="PS51194">
    <property type="entry name" value="HELICASE_CTER"/>
    <property type="match status" value="1"/>
</dbReference>
<comment type="function">
    <text evidence="7">RNA helicase.</text>
</comment>
<evidence type="ECO:0000259" key="10">
    <source>
        <dbReference type="PROSITE" id="PS51194"/>
    </source>
</evidence>
<dbReference type="SMART" id="SM00487">
    <property type="entry name" value="DEXDc"/>
    <property type="match status" value="1"/>
</dbReference>
<evidence type="ECO:0000256" key="2">
    <source>
        <dbReference type="ARBA" id="ARBA00022801"/>
    </source>
</evidence>
<evidence type="ECO:0000256" key="1">
    <source>
        <dbReference type="ARBA" id="ARBA00022741"/>
    </source>
</evidence>
<protein>
    <recommendedName>
        <fullName evidence="7">ATP-dependent RNA helicase</fullName>
        <ecNumber evidence="7">3.6.4.13</ecNumber>
    </recommendedName>
</protein>
<dbReference type="InterPro" id="IPR011545">
    <property type="entry name" value="DEAD/DEAH_box_helicase_dom"/>
</dbReference>
<evidence type="ECO:0000259" key="9">
    <source>
        <dbReference type="PROSITE" id="PS51192"/>
    </source>
</evidence>
<keyword evidence="4 6" id="KW-0067">ATP-binding</keyword>
<dbReference type="KEGG" id="sre:PTSG_00554"/>
<dbReference type="InterPro" id="IPR014001">
    <property type="entry name" value="Helicase_ATP-bd"/>
</dbReference>
<evidence type="ECO:0000256" key="6">
    <source>
        <dbReference type="RuleBase" id="RU000492"/>
    </source>
</evidence>
<evidence type="ECO:0000313" key="12">
    <source>
        <dbReference type="Proteomes" id="UP000007799"/>
    </source>
</evidence>
<keyword evidence="2 6" id="KW-0378">Hydrolase</keyword>
<keyword evidence="1 6" id="KW-0547">Nucleotide-binding</keyword>
<dbReference type="AlphaFoldDB" id="F2TWT5"/>
<accession>F2TWT5</accession>
<dbReference type="Gene3D" id="3.40.50.300">
    <property type="entry name" value="P-loop containing nucleotide triphosphate hydrolases"/>
    <property type="match status" value="2"/>
</dbReference>
<dbReference type="GO" id="GO:0003723">
    <property type="term" value="F:RNA binding"/>
    <property type="evidence" value="ECO:0007669"/>
    <property type="project" value="UniProtKB-UniRule"/>
</dbReference>
<dbReference type="EC" id="3.6.4.13" evidence="7"/>
<feature type="compositionally biased region" description="Gly residues" evidence="8">
    <location>
        <begin position="605"/>
        <end position="617"/>
    </location>
</feature>
<dbReference type="OMA" id="WPARRWH"/>
<dbReference type="Pfam" id="PF00271">
    <property type="entry name" value="Helicase_C"/>
    <property type="match status" value="1"/>
</dbReference>
<name>F2TWT5_SALR5</name>
<feature type="compositionally biased region" description="Polar residues" evidence="8">
    <location>
        <begin position="628"/>
        <end position="642"/>
    </location>
</feature>
<evidence type="ECO:0000256" key="5">
    <source>
        <dbReference type="ARBA" id="ARBA00022884"/>
    </source>
</evidence>
<dbReference type="Pfam" id="PF00270">
    <property type="entry name" value="DEAD"/>
    <property type="match status" value="1"/>
</dbReference>
<keyword evidence="3 6" id="KW-0347">Helicase</keyword>
<feature type="domain" description="Helicase C-terminal" evidence="10">
    <location>
        <begin position="446"/>
        <end position="608"/>
    </location>
</feature>
<dbReference type="CDD" id="cd00268">
    <property type="entry name" value="DEADc"/>
    <property type="match status" value="1"/>
</dbReference>
<organism evidence="12">
    <name type="scientific">Salpingoeca rosetta (strain ATCC 50818 / BSB-021)</name>
    <dbReference type="NCBI Taxonomy" id="946362"/>
    <lineage>
        <taxon>Eukaryota</taxon>
        <taxon>Choanoflagellata</taxon>
        <taxon>Craspedida</taxon>
        <taxon>Salpingoecidae</taxon>
        <taxon>Salpingoeca</taxon>
    </lineage>
</organism>
<dbReference type="eggNOG" id="KOG0347">
    <property type="taxonomic scope" value="Eukaryota"/>
</dbReference>
<dbReference type="GO" id="GO:0016787">
    <property type="term" value="F:hydrolase activity"/>
    <property type="evidence" value="ECO:0007669"/>
    <property type="project" value="UniProtKB-KW"/>
</dbReference>
<dbReference type="PROSITE" id="PS51192">
    <property type="entry name" value="HELICASE_ATP_BIND_1"/>
    <property type="match status" value="1"/>
</dbReference>
<dbReference type="Proteomes" id="UP000007799">
    <property type="component" value="Unassembled WGS sequence"/>
</dbReference>
<gene>
    <name evidence="11" type="ORF">PTSG_00554</name>
</gene>
<dbReference type="PROSITE" id="PS00039">
    <property type="entry name" value="DEAD_ATP_HELICASE"/>
    <property type="match status" value="1"/>
</dbReference>
<comment type="domain">
    <text evidence="7">The Q motif is unique to and characteristic of the DEAD box family of RNA helicases and controls ATP binding and hydrolysis.</text>
</comment>